<keyword evidence="1" id="KW-1133">Transmembrane helix</keyword>
<evidence type="ECO:0000313" key="3">
    <source>
        <dbReference type="Proteomes" id="UP000582837"/>
    </source>
</evidence>
<reference evidence="2 3" key="1">
    <citation type="submission" date="2020-08" db="EMBL/GenBank/DDBJ databases">
        <title>Genomic Encyclopedia of Type Strains, Phase IV (KMG-IV): sequencing the most valuable type-strain genomes for metagenomic binning, comparative biology and taxonomic classification.</title>
        <authorList>
            <person name="Goeker M."/>
        </authorList>
    </citation>
    <scope>NUCLEOTIDE SEQUENCE [LARGE SCALE GENOMIC DNA]</scope>
    <source>
        <strain evidence="2 3">DSM 29007</strain>
    </source>
</reference>
<keyword evidence="3" id="KW-1185">Reference proteome</keyword>
<dbReference type="Pfam" id="PF06979">
    <property type="entry name" value="TMEM70"/>
    <property type="match status" value="1"/>
</dbReference>
<comment type="caution">
    <text evidence="2">The sequence shown here is derived from an EMBL/GenBank/DDBJ whole genome shotgun (WGS) entry which is preliminary data.</text>
</comment>
<feature type="transmembrane region" description="Helical" evidence="1">
    <location>
        <begin position="12"/>
        <end position="34"/>
    </location>
</feature>
<dbReference type="AlphaFoldDB" id="A0A841GYE5"/>
<dbReference type="RefSeq" id="WP_170034645.1">
    <property type="nucleotide sequence ID" value="NZ_JABDTL010000001.1"/>
</dbReference>
<dbReference type="InterPro" id="IPR045325">
    <property type="entry name" value="TMEM70/TMEM186/TMEM223"/>
</dbReference>
<proteinExistence type="predicted"/>
<keyword evidence="1" id="KW-0472">Membrane</keyword>
<evidence type="ECO:0000313" key="2">
    <source>
        <dbReference type="EMBL" id="MBB6070739.1"/>
    </source>
</evidence>
<dbReference type="EMBL" id="JACHIA010000005">
    <property type="protein sequence ID" value="MBB6070739.1"/>
    <property type="molecule type" value="Genomic_DNA"/>
</dbReference>
<gene>
    <name evidence="2" type="ORF">HNQ61_002360</name>
</gene>
<dbReference type="Proteomes" id="UP000582837">
    <property type="component" value="Unassembled WGS sequence"/>
</dbReference>
<accession>A0A841GYE5</accession>
<evidence type="ECO:0000256" key="1">
    <source>
        <dbReference type="SAM" id="Phobius"/>
    </source>
</evidence>
<organism evidence="2 3">
    <name type="scientific">Longimicrobium terrae</name>
    <dbReference type="NCBI Taxonomy" id="1639882"/>
    <lineage>
        <taxon>Bacteria</taxon>
        <taxon>Pseudomonadati</taxon>
        <taxon>Gemmatimonadota</taxon>
        <taxon>Longimicrobiia</taxon>
        <taxon>Longimicrobiales</taxon>
        <taxon>Longimicrobiaceae</taxon>
        <taxon>Longimicrobium</taxon>
    </lineage>
</organism>
<name>A0A841GYE5_9BACT</name>
<sequence length="191" mass="20517">MTVIYRTGRTRLVLLRAVMVLSLISGAALLYGGWEALNRYGVHPSEGGELAPLPVRIALGGGMLAAGVLIICGIVLYMHACYVTKIEQADEGGDVTITLWGALVPVSFTVPAADVTLGGYEDGTPGPGVTTGSAPWYKVRINGRRMPLIVDVRGEFAQPERFDALLSLRDSPSETRLTRDTGPRRIRRPQG</sequence>
<keyword evidence="1" id="KW-0812">Transmembrane</keyword>
<feature type="transmembrane region" description="Helical" evidence="1">
    <location>
        <begin position="54"/>
        <end position="78"/>
    </location>
</feature>
<protein>
    <submittedName>
        <fullName evidence="2">Uncharacterized protein</fullName>
    </submittedName>
</protein>